<evidence type="ECO:0000256" key="6">
    <source>
        <dbReference type="PROSITE-ProRule" id="PRU01240"/>
    </source>
</evidence>
<dbReference type="GO" id="GO:0004252">
    <property type="term" value="F:serine-type endopeptidase activity"/>
    <property type="evidence" value="ECO:0007669"/>
    <property type="project" value="UniProtKB-UniRule"/>
</dbReference>
<feature type="active site" description="Charge relay system" evidence="5 6">
    <location>
        <position position="458"/>
    </location>
</feature>
<feature type="domain" description="Peptidase S8/S53" evidence="10">
    <location>
        <begin position="242"/>
        <end position="499"/>
    </location>
</feature>
<keyword evidence="9" id="KW-0732">Signal</keyword>
<evidence type="ECO:0000256" key="4">
    <source>
        <dbReference type="ARBA" id="ARBA00022825"/>
    </source>
</evidence>
<dbReference type="PIRSF" id="PIRSF037854">
    <property type="entry name" value="Dihydropyridine_esterase"/>
    <property type="match status" value="1"/>
</dbReference>
<dbReference type="Proteomes" id="UP000326979">
    <property type="component" value="Unassembled WGS sequence"/>
</dbReference>
<dbReference type="PANTHER" id="PTHR43806">
    <property type="entry name" value="PEPTIDASE S8"/>
    <property type="match status" value="1"/>
</dbReference>
<feature type="active site" description="Charge relay system" evidence="5 6">
    <location>
        <position position="251"/>
    </location>
</feature>
<dbReference type="GO" id="GO:0006508">
    <property type="term" value="P:proteolysis"/>
    <property type="evidence" value="ECO:0007669"/>
    <property type="project" value="UniProtKB-KW"/>
</dbReference>
<proteinExistence type="inferred from homology"/>
<sequence>MRNKHRRPGRHRHLAYGTAALLAVAGLAATTALVAPTSAGATPDAATGSSAGSTTKVTLITGDTVGVTGGSRVIGVDRGKGRAKVPYSVQSLGGHTYVIPDDAAPLVASGRLDRRLFDVTQLVADGYDDSHRRTLPLIVSYRGSARTADDAKRALLSADVEVKRQLPSLHGESVTADKPDAVSVWAALTRPTQEAVTTERGIDRVWLDGKVEARPSQDEDPDPTQGTAQIHAPDAWKAGYDGKGVKIAVLDSGLDATHPDLKGSIAGSKDFTGENSTDDRLGHGTHVASTLVGSGARSGGKYKGVAPGAKLLVGRVLNGEGDGGESGIIAGMQWAVKQGAKVISMSLGGDDTPGVDPMEQAANDLSASSGALFVMAAGNEGPKPGTIDSPGAASAALTVAAVDSQDKLADFSSRGPDTSHELKPDISAPGVDIIAAKATHGSLGDPAGPGYVRMSGTSMATPHVSAAAAILAQEHPDWTGQRIKAALMASTVAMNGSDSPYERGTGRVDLARAIRQTVIADTPSISFGQQLWPHNDDQPVTKTLTYRNTGTEPVTLDLSLAGDAPAGMFTVSPSRVTVPAGGTATAAVTADTRVGTEDGAYGATITASAQGANGESVRTTLGAVREAESYDLTLKGIGRDGKPNAPHRLDVIGLDNGKQWFFADDGSSQASASKTKIRVPRGRYLISAQLTPDTDEPVEVTQLVAPRLNVNRTTTVTLDARKAKPFKVTAPDPRARLSSGAVVIGARGAKPEYDYADWLGLGDNDVYSRYFLGQVGPSAPAGDFIAQAGGVWQRGTTGDVYDLVTTRRGSFFTGLTRTYSARGLAKVVTSIGSNAKGSLAAPTAYWSTPGWPALSAGPAGGTGSFRPVPAASVVHHVYTGDGLRWDLGPGVTSDSISSTFKATAPRRYSPGRTYRETYNTGVFGPLTTDSKTVGDPGAVRAGEAYAVCVPMLSDGAGHANYDAGTTRFHLTSGSRTIADIPANPCGAPLAGLLPQKATYRLAISTSQSAGSVTVGGRASAVWTFTSSPTADNKVERLPLSVVRFTPKLSLTSTAKAGTELTVPIRLQGPAAKRGAVKSLVVKVSYDGGRTWKSTTVHTAKDGKRHLTLTSPARPTTVGLKATLVDRDGNTVTETLPSAYRTVR</sequence>
<dbReference type="InterPro" id="IPR022398">
    <property type="entry name" value="Peptidase_S8_His-AS"/>
</dbReference>
<dbReference type="EMBL" id="VJZE01000001">
    <property type="protein sequence ID" value="MPY38446.1"/>
    <property type="molecule type" value="Genomic_DNA"/>
</dbReference>
<evidence type="ECO:0000256" key="3">
    <source>
        <dbReference type="ARBA" id="ARBA00022801"/>
    </source>
</evidence>
<dbReference type="InterPro" id="IPR036852">
    <property type="entry name" value="Peptidase_S8/S53_dom_sf"/>
</dbReference>
<keyword evidence="12" id="KW-1185">Reference proteome</keyword>
<dbReference type="GO" id="GO:0005975">
    <property type="term" value="P:carbohydrate metabolic process"/>
    <property type="evidence" value="ECO:0007669"/>
    <property type="project" value="UniProtKB-ARBA"/>
</dbReference>
<dbReference type="PROSITE" id="PS00137">
    <property type="entry name" value="SUBTILASE_HIS"/>
    <property type="match status" value="1"/>
</dbReference>
<dbReference type="Gene3D" id="3.40.50.200">
    <property type="entry name" value="Peptidase S8/S53 domain"/>
    <property type="match status" value="1"/>
</dbReference>
<evidence type="ECO:0000256" key="8">
    <source>
        <dbReference type="SAM" id="MobiDB-lite"/>
    </source>
</evidence>
<keyword evidence="2 6" id="KW-0645">Protease</keyword>
<dbReference type="SUPFAM" id="SSF52743">
    <property type="entry name" value="Subtilisin-like"/>
    <property type="match status" value="1"/>
</dbReference>
<evidence type="ECO:0000256" key="9">
    <source>
        <dbReference type="SAM" id="SignalP"/>
    </source>
</evidence>
<dbReference type="InterPro" id="IPR023827">
    <property type="entry name" value="Peptidase_S8_Asp-AS"/>
</dbReference>
<keyword evidence="4 6" id="KW-0720">Serine protease</keyword>
<comment type="similarity">
    <text evidence="1 6 7">Belongs to the peptidase S8 family.</text>
</comment>
<evidence type="ECO:0000259" key="10">
    <source>
        <dbReference type="Pfam" id="PF00082"/>
    </source>
</evidence>
<dbReference type="InterPro" id="IPR015500">
    <property type="entry name" value="Peptidase_S8_subtilisin-rel"/>
</dbReference>
<dbReference type="InterPro" id="IPR000209">
    <property type="entry name" value="Peptidase_S8/S53_dom"/>
</dbReference>
<feature type="region of interest" description="Disordered" evidence="8">
    <location>
        <begin position="213"/>
        <end position="232"/>
    </location>
</feature>
<feature type="signal peptide" evidence="9">
    <location>
        <begin position="1"/>
        <end position="34"/>
    </location>
</feature>
<dbReference type="PROSITE" id="PS51892">
    <property type="entry name" value="SUBTILASE"/>
    <property type="match status" value="1"/>
</dbReference>
<dbReference type="PROSITE" id="PS00136">
    <property type="entry name" value="SUBTILASE_ASP"/>
    <property type="match status" value="1"/>
</dbReference>
<dbReference type="Pfam" id="PF00082">
    <property type="entry name" value="Peptidase_S8"/>
    <property type="match status" value="1"/>
</dbReference>
<evidence type="ECO:0000256" key="2">
    <source>
        <dbReference type="ARBA" id="ARBA00022670"/>
    </source>
</evidence>
<dbReference type="PANTHER" id="PTHR43806:SF65">
    <property type="entry name" value="SERINE PROTEASE APRX"/>
    <property type="match status" value="1"/>
</dbReference>
<gene>
    <name evidence="11" type="ORF">FNH04_00230</name>
</gene>
<feature type="chain" id="PRO_5038626712" evidence="9">
    <location>
        <begin position="35"/>
        <end position="1143"/>
    </location>
</feature>
<protein>
    <submittedName>
        <fullName evidence="11">S8 family serine peptidase</fullName>
    </submittedName>
</protein>
<dbReference type="InterPro" id="IPR017297">
    <property type="entry name" value="Peptidase_S8A_DPH-A"/>
</dbReference>
<keyword evidence="3 6" id="KW-0378">Hydrolase</keyword>
<dbReference type="RefSeq" id="WP_152779124.1">
    <property type="nucleotide sequence ID" value="NZ_BAABEQ010000021.1"/>
</dbReference>
<dbReference type="OrthoDB" id="9798386at2"/>
<accession>A0A5N8VUT9</accession>
<organism evidence="11 12">
    <name type="scientific">Streptomyces phyllanthi</name>
    <dbReference type="NCBI Taxonomy" id="1803180"/>
    <lineage>
        <taxon>Bacteria</taxon>
        <taxon>Bacillati</taxon>
        <taxon>Actinomycetota</taxon>
        <taxon>Actinomycetes</taxon>
        <taxon>Kitasatosporales</taxon>
        <taxon>Streptomycetaceae</taxon>
        <taxon>Streptomyces</taxon>
    </lineage>
</organism>
<dbReference type="InterPro" id="IPR023828">
    <property type="entry name" value="Peptidase_S8_Ser-AS"/>
</dbReference>
<dbReference type="PRINTS" id="PR00723">
    <property type="entry name" value="SUBTILISIN"/>
</dbReference>
<dbReference type="InterPro" id="IPR013783">
    <property type="entry name" value="Ig-like_fold"/>
</dbReference>
<comment type="caution">
    <text evidence="11">The sequence shown here is derived from an EMBL/GenBank/DDBJ whole genome shotgun (WGS) entry which is preliminary data.</text>
</comment>
<evidence type="ECO:0000256" key="7">
    <source>
        <dbReference type="RuleBase" id="RU003355"/>
    </source>
</evidence>
<name>A0A5N8VUT9_9ACTN</name>
<evidence type="ECO:0000256" key="5">
    <source>
        <dbReference type="PIRSR" id="PIRSR615500-1"/>
    </source>
</evidence>
<dbReference type="AlphaFoldDB" id="A0A5N8VUT9"/>
<dbReference type="PROSITE" id="PS00138">
    <property type="entry name" value="SUBTILASE_SER"/>
    <property type="match status" value="1"/>
</dbReference>
<evidence type="ECO:0000313" key="11">
    <source>
        <dbReference type="EMBL" id="MPY38446.1"/>
    </source>
</evidence>
<dbReference type="InterPro" id="IPR050131">
    <property type="entry name" value="Peptidase_S8_subtilisin-like"/>
</dbReference>
<reference evidence="11 12" key="1">
    <citation type="submission" date="2019-07" db="EMBL/GenBank/DDBJ databases">
        <title>New species of Amycolatopsis and Streptomyces.</title>
        <authorList>
            <person name="Duangmal K."/>
            <person name="Teo W.F.A."/>
            <person name="Lipun K."/>
        </authorList>
    </citation>
    <scope>NUCLEOTIDE SEQUENCE [LARGE SCALE GENOMIC DNA]</scope>
    <source>
        <strain evidence="11 12">TISTR 2346</strain>
    </source>
</reference>
<evidence type="ECO:0000313" key="12">
    <source>
        <dbReference type="Proteomes" id="UP000326979"/>
    </source>
</evidence>
<evidence type="ECO:0000256" key="1">
    <source>
        <dbReference type="ARBA" id="ARBA00011073"/>
    </source>
</evidence>
<dbReference type="Gene3D" id="2.60.40.10">
    <property type="entry name" value="Immunoglobulins"/>
    <property type="match status" value="1"/>
</dbReference>
<feature type="active site" description="Charge relay system" evidence="5 6">
    <location>
        <position position="283"/>
    </location>
</feature>